<evidence type="ECO:0000313" key="11">
    <source>
        <dbReference type="EMBL" id="QBB72956.1"/>
    </source>
</evidence>
<keyword evidence="6 10" id="KW-1133">Transmembrane helix</keyword>
<keyword evidence="3 10" id="KW-0716">Sensory transduction</keyword>
<evidence type="ECO:0000256" key="3">
    <source>
        <dbReference type="ARBA" id="ARBA00022606"/>
    </source>
</evidence>
<gene>
    <name evidence="11" type="primary">OR24</name>
</gene>
<keyword evidence="7 10" id="KW-0472">Membrane</keyword>
<evidence type="ECO:0000256" key="8">
    <source>
        <dbReference type="ARBA" id="ARBA00023170"/>
    </source>
</evidence>
<sequence length="404" mass="46740">MHSNSQSSRLGDYFRPQKLILKICGISLRENESISYRLYSGFVMCMIVSLLFVEIHGIVVHIKDVENLAGFIAIVFQHVLTLFKLIILKRNRAIISETLQMLHEGCFAPNFERGGAIEEKLIKECNHDIFVRSATYYIAGAITIGNAVIIALRTKLGQDDYRLWETFWLPFELFEIKSTTCYYIVYIYCSLAITYFSTFVMVTDLLITSVIKHATTHFVILGNFIRNITKYKVEKNNDELYNDYPKLRNDRLRMRMRAAIVYHQEIIKVTERFENLFNIFILCEFVGSIFVLCGTMYKSTLYSLGDQRTIRECVFLFTMTTQLFIYCYCGNELTLSSTSVSFACYEADFIDEDLWFQKNLLMIMMRSQKPVALTAGKFTVLSLPAFVGILRVSYSSAMVLRKAN</sequence>
<dbReference type="GO" id="GO:0004984">
    <property type="term" value="F:olfactory receptor activity"/>
    <property type="evidence" value="ECO:0007669"/>
    <property type="project" value="InterPro"/>
</dbReference>
<dbReference type="GO" id="GO:0005886">
    <property type="term" value="C:plasma membrane"/>
    <property type="evidence" value="ECO:0007669"/>
    <property type="project" value="UniProtKB-SubCell"/>
</dbReference>
<proteinExistence type="evidence at transcript level"/>
<evidence type="ECO:0000256" key="1">
    <source>
        <dbReference type="ARBA" id="ARBA00004651"/>
    </source>
</evidence>
<evidence type="ECO:0000256" key="9">
    <source>
        <dbReference type="ARBA" id="ARBA00023224"/>
    </source>
</evidence>
<organism evidence="11">
    <name type="scientific">Protaetia brevitarsis</name>
    <name type="common">White-spotted flower chafer beetle</name>
    <name type="synonym">Liocola brevitarsis</name>
    <dbReference type="NCBI Taxonomy" id="348688"/>
    <lineage>
        <taxon>Eukaryota</taxon>
        <taxon>Metazoa</taxon>
        <taxon>Ecdysozoa</taxon>
        <taxon>Arthropoda</taxon>
        <taxon>Hexapoda</taxon>
        <taxon>Insecta</taxon>
        <taxon>Pterygota</taxon>
        <taxon>Neoptera</taxon>
        <taxon>Endopterygota</taxon>
        <taxon>Coleoptera</taxon>
        <taxon>Polyphaga</taxon>
        <taxon>Scarabaeiformia</taxon>
        <taxon>Scarabaeidae</taxon>
        <taxon>Cetoniinae</taxon>
        <taxon>Protaetia</taxon>
        <taxon>Liocola</taxon>
    </lineage>
</organism>
<evidence type="ECO:0000256" key="2">
    <source>
        <dbReference type="ARBA" id="ARBA00022475"/>
    </source>
</evidence>
<comment type="caution">
    <text evidence="10">Lacks conserved residue(s) required for the propagation of feature annotation.</text>
</comment>
<keyword evidence="9 10" id="KW-0807">Transducer</keyword>
<accession>A0A411HR61</accession>
<feature type="transmembrane region" description="Helical" evidence="10">
    <location>
        <begin position="129"/>
        <end position="152"/>
    </location>
</feature>
<keyword evidence="2" id="KW-1003">Cell membrane</keyword>
<evidence type="ECO:0000256" key="6">
    <source>
        <dbReference type="ARBA" id="ARBA00022989"/>
    </source>
</evidence>
<comment type="subcellular location">
    <subcellularLocation>
        <location evidence="1 10">Cell membrane</location>
        <topology evidence="1 10">Multi-pass membrane protein</topology>
    </subcellularLocation>
</comment>
<evidence type="ECO:0000256" key="4">
    <source>
        <dbReference type="ARBA" id="ARBA00022692"/>
    </source>
</evidence>
<evidence type="ECO:0000256" key="10">
    <source>
        <dbReference type="RuleBase" id="RU351113"/>
    </source>
</evidence>
<dbReference type="EMBL" id="MH324857">
    <property type="protein sequence ID" value="QBB72956.1"/>
    <property type="molecule type" value="mRNA"/>
</dbReference>
<protein>
    <recommendedName>
        <fullName evidence="10">Odorant receptor</fullName>
    </recommendedName>
</protein>
<feature type="transmembrane region" description="Helical" evidence="10">
    <location>
        <begin position="68"/>
        <end position="87"/>
    </location>
</feature>
<feature type="transmembrane region" description="Helical" evidence="10">
    <location>
        <begin position="38"/>
        <end position="62"/>
    </location>
</feature>
<dbReference type="Pfam" id="PF02949">
    <property type="entry name" value="7tm_6"/>
    <property type="match status" value="1"/>
</dbReference>
<dbReference type="GO" id="GO:0005549">
    <property type="term" value="F:odorant binding"/>
    <property type="evidence" value="ECO:0007669"/>
    <property type="project" value="InterPro"/>
</dbReference>
<keyword evidence="8 10" id="KW-0675">Receptor</keyword>
<dbReference type="GO" id="GO:0007165">
    <property type="term" value="P:signal transduction"/>
    <property type="evidence" value="ECO:0007669"/>
    <property type="project" value="UniProtKB-KW"/>
</dbReference>
<evidence type="ECO:0000256" key="5">
    <source>
        <dbReference type="ARBA" id="ARBA00022725"/>
    </source>
</evidence>
<reference evidence="11" key="1">
    <citation type="submission" date="2018-05" db="EMBL/GenBank/DDBJ databases">
        <title>Identification and expression analysis of candidate chemosensory receptors in the white-spotted flower chafer, Protaetia brevitarsis.</title>
        <authorList>
            <person name="Zhang T."/>
        </authorList>
    </citation>
    <scope>NUCLEOTIDE SEQUENCE</scope>
</reference>
<keyword evidence="5 10" id="KW-0552">Olfaction</keyword>
<comment type="similarity">
    <text evidence="10">Belongs to the insect chemoreceptor superfamily. Heteromeric odorant receptor channel (TC 1.A.69) family.</text>
</comment>
<feature type="transmembrane region" description="Helical" evidence="10">
    <location>
        <begin position="183"/>
        <end position="207"/>
    </location>
</feature>
<dbReference type="InterPro" id="IPR004117">
    <property type="entry name" value="7tm6_olfct_rcpt"/>
</dbReference>
<dbReference type="PANTHER" id="PTHR21137">
    <property type="entry name" value="ODORANT RECEPTOR"/>
    <property type="match status" value="1"/>
</dbReference>
<dbReference type="PANTHER" id="PTHR21137:SF35">
    <property type="entry name" value="ODORANT RECEPTOR 19A-RELATED"/>
    <property type="match status" value="1"/>
</dbReference>
<evidence type="ECO:0000256" key="7">
    <source>
        <dbReference type="ARBA" id="ARBA00023136"/>
    </source>
</evidence>
<dbReference type="AlphaFoldDB" id="A0A411HR61"/>
<feature type="transmembrane region" description="Helical" evidence="10">
    <location>
        <begin position="276"/>
        <end position="297"/>
    </location>
</feature>
<feature type="transmembrane region" description="Helical" evidence="10">
    <location>
        <begin position="371"/>
        <end position="394"/>
    </location>
</feature>
<name>A0A411HR61_PROBE</name>
<keyword evidence="4 10" id="KW-0812">Transmembrane</keyword>